<dbReference type="AlphaFoldDB" id="A0A1X6YM12"/>
<protein>
    <submittedName>
        <fullName evidence="1">Uncharacterized protein</fullName>
    </submittedName>
</protein>
<dbReference type="EMBL" id="FWFP01000002">
    <property type="protein sequence ID" value="SLN25149.1"/>
    <property type="molecule type" value="Genomic_DNA"/>
</dbReference>
<evidence type="ECO:0000313" key="2">
    <source>
        <dbReference type="Proteomes" id="UP000193778"/>
    </source>
</evidence>
<accession>A0A1X6YM12</accession>
<keyword evidence="2" id="KW-1185">Reference proteome</keyword>
<reference evidence="2" key="1">
    <citation type="submission" date="2017-03" db="EMBL/GenBank/DDBJ databases">
        <authorList>
            <person name="Rodrigo-Torres L."/>
            <person name="Arahal R.D."/>
            <person name="Lucena T."/>
        </authorList>
    </citation>
    <scope>NUCLEOTIDE SEQUENCE [LARGE SCALE GENOMIC DNA]</scope>
    <source>
        <strain evidence="2">CECT 8411</strain>
    </source>
</reference>
<dbReference type="RefSeq" id="WP_085821527.1">
    <property type="nucleotide sequence ID" value="NZ_FWFP01000002.1"/>
</dbReference>
<sequence>MRVPAEVREEIRKILWEEADRLNWSALASTDKSRYYTNWTEAEAIGGRLGRYMDPRKVRVYIKDTLLKSYMREASADPTRIMRVLGIAQDEAIAETYIKPHGCLLSDGRQIAWSKSSEWKATLMAIFERSFEIGKPFAVVLTESAAKFDLASERDVVEIASQRLGIQKIVWLD</sequence>
<organism evidence="1 2">
    <name type="scientific">Ruegeria meonggei</name>
    <dbReference type="NCBI Taxonomy" id="1446476"/>
    <lineage>
        <taxon>Bacteria</taxon>
        <taxon>Pseudomonadati</taxon>
        <taxon>Pseudomonadota</taxon>
        <taxon>Alphaproteobacteria</taxon>
        <taxon>Rhodobacterales</taxon>
        <taxon>Roseobacteraceae</taxon>
        <taxon>Ruegeria</taxon>
    </lineage>
</organism>
<proteinExistence type="predicted"/>
<evidence type="ECO:0000313" key="1">
    <source>
        <dbReference type="EMBL" id="SLN25149.1"/>
    </source>
</evidence>
<dbReference type="OrthoDB" id="9182727at2"/>
<dbReference type="Proteomes" id="UP000193778">
    <property type="component" value="Unassembled WGS sequence"/>
</dbReference>
<gene>
    <name evidence="1" type="ORF">RUM8411_01010</name>
</gene>
<name>A0A1X6YM12_9RHOB</name>